<dbReference type="Pfam" id="PF10342">
    <property type="entry name" value="Kre9_KNH"/>
    <property type="match status" value="1"/>
</dbReference>
<feature type="domain" description="Yeast cell wall synthesis Kre9/Knh1-like N-terminal" evidence="4">
    <location>
        <begin position="24"/>
        <end position="102"/>
    </location>
</feature>
<dbReference type="EMBL" id="MU853417">
    <property type="protein sequence ID" value="KAK4132512.1"/>
    <property type="molecule type" value="Genomic_DNA"/>
</dbReference>
<keyword evidence="1 3" id="KW-0732">Signal</keyword>
<evidence type="ECO:0000313" key="6">
    <source>
        <dbReference type="Proteomes" id="UP001304895"/>
    </source>
</evidence>
<organism evidence="5 6">
    <name type="scientific">Trichocladium antarcticum</name>
    <dbReference type="NCBI Taxonomy" id="1450529"/>
    <lineage>
        <taxon>Eukaryota</taxon>
        <taxon>Fungi</taxon>
        <taxon>Dikarya</taxon>
        <taxon>Ascomycota</taxon>
        <taxon>Pezizomycotina</taxon>
        <taxon>Sordariomycetes</taxon>
        <taxon>Sordariomycetidae</taxon>
        <taxon>Sordariales</taxon>
        <taxon>Chaetomiaceae</taxon>
        <taxon>Trichocladium</taxon>
    </lineage>
</organism>
<reference evidence="5" key="1">
    <citation type="journal article" date="2023" name="Mol. Phylogenet. Evol.">
        <title>Genome-scale phylogeny and comparative genomics of the fungal order Sordariales.</title>
        <authorList>
            <person name="Hensen N."/>
            <person name="Bonometti L."/>
            <person name="Westerberg I."/>
            <person name="Brannstrom I.O."/>
            <person name="Guillou S."/>
            <person name="Cros-Aarteil S."/>
            <person name="Calhoun S."/>
            <person name="Haridas S."/>
            <person name="Kuo A."/>
            <person name="Mondo S."/>
            <person name="Pangilinan J."/>
            <person name="Riley R."/>
            <person name="LaButti K."/>
            <person name="Andreopoulos B."/>
            <person name="Lipzen A."/>
            <person name="Chen C."/>
            <person name="Yan M."/>
            <person name="Daum C."/>
            <person name="Ng V."/>
            <person name="Clum A."/>
            <person name="Steindorff A."/>
            <person name="Ohm R.A."/>
            <person name="Martin F."/>
            <person name="Silar P."/>
            <person name="Natvig D.O."/>
            <person name="Lalanne C."/>
            <person name="Gautier V."/>
            <person name="Ament-Velasquez S.L."/>
            <person name="Kruys A."/>
            <person name="Hutchinson M.I."/>
            <person name="Powell A.J."/>
            <person name="Barry K."/>
            <person name="Miller A.N."/>
            <person name="Grigoriev I.V."/>
            <person name="Debuchy R."/>
            <person name="Gladieux P."/>
            <person name="Hiltunen Thoren M."/>
            <person name="Johannesson H."/>
        </authorList>
    </citation>
    <scope>NUCLEOTIDE SEQUENCE</scope>
    <source>
        <strain evidence="5">CBS 123565</strain>
    </source>
</reference>
<dbReference type="InterPro" id="IPR052982">
    <property type="entry name" value="SRP1/TIP1-like"/>
</dbReference>
<dbReference type="Proteomes" id="UP001304895">
    <property type="component" value="Unassembled WGS sequence"/>
</dbReference>
<dbReference type="PANTHER" id="PTHR40633:SF1">
    <property type="entry name" value="GPI ANCHORED SERINE-THREONINE RICH PROTEIN (AFU_ORTHOLOGUE AFUA_1G03630)"/>
    <property type="match status" value="1"/>
</dbReference>
<proteinExistence type="predicted"/>
<evidence type="ECO:0000259" key="4">
    <source>
        <dbReference type="Pfam" id="PF10342"/>
    </source>
</evidence>
<feature type="signal peptide" evidence="3">
    <location>
        <begin position="1"/>
        <end position="17"/>
    </location>
</feature>
<gene>
    <name evidence="5" type="ORF">BT67DRAFT_435505</name>
</gene>
<keyword evidence="6" id="KW-1185">Reference proteome</keyword>
<dbReference type="PANTHER" id="PTHR40633">
    <property type="entry name" value="MATRIX PROTEIN, PUTATIVE (AFU_ORTHOLOGUE AFUA_8G05410)-RELATED"/>
    <property type="match status" value="1"/>
</dbReference>
<feature type="chain" id="PRO_5042918467" description="Yeast cell wall synthesis Kre9/Knh1-like N-terminal domain-containing protein" evidence="3">
    <location>
        <begin position="18"/>
        <end position="216"/>
    </location>
</feature>
<accession>A0AAN6UGB3</accession>
<reference evidence="5" key="2">
    <citation type="submission" date="2023-05" db="EMBL/GenBank/DDBJ databases">
        <authorList>
            <consortium name="Lawrence Berkeley National Laboratory"/>
            <person name="Steindorff A."/>
            <person name="Hensen N."/>
            <person name="Bonometti L."/>
            <person name="Westerberg I."/>
            <person name="Brannstrom I.O."/>
            <person name="Guillou S."/>
            <person name="Cros-Aarteil S."/>
            <person name="Calhoun S."/>
            <person name="Haridas S."/>
            <person name="Kuo A."/>
            <person name="Mondo S."/>
            <person name="Pangilinan J."/>
            <person name="Riley R."/>
            <person name="Labutti K."/>
            <person name="Andreopoulos B."/>
            <person name="Lipzen A."/>
            <person name="Chen C."/>
            <person name="Yanf M."/>
            <person name="Daum C."/>
            <person name="Ng V."/>
            <person name="Clum A."/>
            <person name="Ohm R."/>
            <person name="Martin F."/>
            <person name="Silar P."/>
            <person name="Natvig D."/>
            <person name="Lalanne C."/>
            <person name="Gautier V."/>
            <person name="Ament-Velasquez S.L."/>
            <person name="Kruys A."/>
            <person name="Hutchinson M.I."/>
            <person name="Powell A.J."/>
            <person name="Barry K."/>
            <person name="Miller A.N."/>
            <person name="Grigoriev I.V."/>
            <person name="Debuchy R."/>
            <person name="Gladieux P."/>
            <person name="Thoren M.H."/>
            <person name="Johannesson H."/>
        </authorList>
    </citation>
    <scope>NUCLEOTIDE SEQUENCE</scope>
    <source>
        <strain evidence="5">CBS 123565</strain>
    </source>
</reference>
<comment type="caution">
    <text evidence="5">The sequence shown here is derived from an EMBL/GenBank/DDBJ whole genome shotgun (WGS) entry which is preliminary data.</text>
</comment>
<dbReference type="AlphaFoldDB" id="A0AAN6UGB3"/>
<name>A0AAN6UGB3_9PEZI</name>
<dbReference type="InterPro" id="IPR018466">
    <property type="entry name" value="Kre9/Knh1-like_N"/>
</dbReference>
<evidence type="ECO:0000256" key="1">
    <source>
        <dbReference type="ARBA" id="ARBA00022729"/>
    </source>
</evidence>
<protein>
    <recommendedName>
        <fullName evidence="4">Yeast cell wall synthesis Kre9/Knh1-like N-terminal domain-containing protein</fullName>
    </recommendedName>
</protein>
<evidence type="ECO:0000256" key="3">
    <source>
        <dbReference type="SAM" id="SignalP"/>
    </source>
</evidence>
<evidence type="ECO:0000256" key="2">
    <source>
        <dbReference type="SAM" id="MobiDB-lite"/>
    </source>
</evidence>
<sequence length="216" mass="22240">MKFSVAALIAFAAAAIAKPILTNSNYEVYEDEAFTLKWSNAEGPVTITLKAGPSTALKTVAVIASAESGNSFTWVPTGLPSGTYAFEINDSTGKPNYSPQFQYVGTGTISTSSESSASSTVRPTSSAEPTSTTETESSSTTEDSSSATESSESSESSESNESATTSASESTSASSTPTTTFNAQETFAPINSNDARHFSSPLALVLGTVAALVFLN</sequence>
<feature type="region of interest" description="Disordered" evidence="2">
    <location>
        <begin position="108"/>
        <end position="179"/>
    </location>
</feature>
<evidence type="ECO:0000313" key="5">
    <source>
        <dbReference type="EMBL" id="KAK4132512.1"/>
    </source>
</evidence>